<sequence>MYRRFVAFQRRHPVFTSAATGGAVMSLGDTAVQLAAAGTWDYQRNAVVSAYNGGMSPFFYYWWQHLDSIWPGTGGAAVVRKTLANQLAVAPFNSTMFLTWSTAMESLIKGDCVADDGGPCLQTIWEKVASKAQAEIPSLVLSSCGFWLPANATNFMFMPNHLRVVFMSCCAVCWGAYITYVVHR</sequence>
<evidence type="ECO:0000313" key="8">
    <source>
        <dbReference type="Proteomes" id="UP000604046"/>
    </source>
</evidence>
<organism evidence="7 8">
    <name type="scientific">Symbiodinium natans</name>
    <dbReference type="NCBI Taxonomy" id="878477"/>
    <lineage>
        <taxon>Eukaryota</taxon>
        <taxon>Sar</taxon>
        <taxon>Alveolata</taxon>
        <taxon>Dinophyceae</taxon>
        <taxon>Suessiales</taxon>
        <taxon>Symbiodiniaceae</taxon>
        <taxon>Symbiodinium</taxon>
    </lineage>
</organism>
<dbReference type="GO" id="GO:0005737">
    <property type="term" value="C:cytoplasm"/>
    <property type="evidence" value="ECO:0007669"/>
    <property type="project" value="TreeGrafter"/>
</dbReference>
<comment type="caution">
    <text evidence="6">Lacks conserved residue(s) required for the propagation of feature annotation.</text>
</comment>
<keyword evidence="8" id="KW-1185">Reference proteome</keyword>
<dbReference type="PANTHER" id="PTHR11266">
    <property type="entry name" value="PEROXISOMAL MEMBRANE PROTEIN 2, PXMP2 MPV17"/>
    <property type="match status" value="1"/>
</dbReference>
<comment type="caution">
    <text evidence="7">The sequence shown here is derived from an EMBL/GenBank/DDBJ whole genome shotgun (WGS) entry which is preliminary data.</text>
</comment>
<evidence type="ECO:0000256" key="4">
    <source>
        <dbReference type="ARBA" id="ARBA00022989"/>
    </source>
</evidence>
<evidence type="ECO:0000256" key="3">
    <source>
        <dbReference type="ARBA" id="ARBA00022692"/>
    </source>
</evidence>
<evidence type="ECO:0000256" key="2">
    <source>
        <dbReference type="ARBA" id="ARBA00006824"/>
    </source>
</evidence>
<comment type="similarity">
    <text evidence="2 6">Belongs to the peroxisomal membrane protein PXMP2/4 family.</text>
</comment>
<comment type="subcellular location">
    <subcellularLocation>
        <location evidence="1">Membrane</location>
        <topology evidence="1">Multi-pass membrane protein</topology>
    </subcellularLocation>
</comment>
<reference evidence="7" key="1">
    <citation type="submission" date="2021-02" db="EMBL/GenBank/DDBJ databases">
        <authorList>
            <person name="Dougan E. K."/>
            <person name="Rhodes N."/>
            <person name="Thang M."/>
            <person name="Chan C."/>
        </authorList>
    </citation>
    <scope>NUCLEOTIDE SEQUENCE</scope>
</reference>
<dbReference type="PANTHER" id="PTHR11266:SF17">
    <property type="entry name" value="PROTEIN MPV17"/>
    <property type="match status" value="1"/>
</dbReference>
<keyword evidence="5 6" id="KW-0472">Membrane</keyword>
<dbReference type="GO" id="GO:0016020">
    <property type="term" value="C:membrane"/>
    <property type="evidence" value="ECO:0007669"/>
    <property type="project" value="UniProtKB-SubCell"/>
</dbReference>
<keyword evidence="4 6" id="KW-1133">Transmembrane helix</keyword>
<dbReference type="Pfam" id="PF04117">
    <property type="entry name" value="Mpv17_PMP22"/>
    <property type="match status" value="1"/>
</dbReference>
<evidence type="ECO:0000256" key="6">
    <source>
        <dbReference type="RuleBase" id="RU363053"/>
    </source>
</evidence>
<proteinExistence type="inferred from homology"/>
<dbReference type="AlphaFoldDB" id="A0A812J7J2"/>
<name>A0A812J7J2_9DINO</name>
<dbReference type="Proteomes" id="UP000604046">
    <property type="component" value="Unassembled WGS sequence"/>
</dbReference>
<accession>A0A812J7J2</accession>
<protein>
    <submittedName>
        <fullName evidence="7">MPV17 protein</fullName>
    </submittedName>
</protein>
<dbReference type="EMBL" id="CAJNDS010000357">
    <property type="protein sequence ID" value="CAE7197221.1"/>
    <property type="molecule type" value="Genomic_DNA"/>
</dbReference>
<evidence type="ECO:0000256" key="1">
    <source>
        <dbReference type="ARBA" id="ARBA00004141"/>
    </source>
</evidence>
<evidence type="ECO:0000256" key="5">
    <source>
        <dbReference type="ARBA" id="ARBA00023136"/>
    </source>
</evidence>
<feature type="transmembrane region" description="Helical" evidence="6">
    <location>
        <begin position="164"/>
        <end position="182"/>
    </location>
</feature>
<dbReference type="InterPro" id="IPR007248">
    <property type="entry name" value="Mpv17_PMP22"/>
</dbReference>
<evidence type="ECO:0000313" key="7">
    <source>
        <dbReference type="EMBL" id="CAE7197221.1"/>
    </source>
</evidence>
<gene>
    <name evidence="7" type="primary">MPV17</name>
    <name evidence="7" type="ORF">SNAT2548_LOCUS5571</name>
</gene>
<keyword evidence="3 6" id="KW-0812">Transmembrane</keyword>
<dbReference type="OrthoDB" id="430207at2759"/>